<name>Q9AVZ1_GUITH</name>
<dbReference type="AlphaFoldDB" id="Q9AVZ1"/>
<sequence length="125" mass="15207">MDNSKIITIRKIIHLVRKINKMKIIFQEDKLFDKITKIIEKKLLNLGIIKDKERFKNKKLKYHEFQKRMFYRVLKKKIPKLTLSLSIKLILCRKVLINNEIINDPFVLISKKFENSIKLIKYPFY</sequence>
<dbReference type="EMBL" id="AJ010592">
    <property type="protein sequence ID" value="CAC27080.1"/>
    <property type="molecule type" value="Genomic_DNA"/>
</dbReference>
<reference evidence="1 2" key="1">
    <citation type="journal article" date="2001" name="Nature">
        <title>The highly reduced genome of an enslaved algal nucleus.</title>
        <authorList>
            <person name="Douglas S."/>
            <person name="Zauner S."/>
            <person name="Fraunholz M."/>
            <person name="Beaton M."/>
            <person name="Penny S."/>
            <person name="Deng L."/>
            <person name="Wu X."/>
            <person name="Reith M."/>
            <person name="Cavalier-Smith T."/>
            <person name="Maier U."/>
        </authorList>
    </citation>
    <scope>NUCLEOTIDE SEQUENCE [LARGE SCALE GENOMIC DNA]</scope>
</reference>
<proteinExistence type="predicted"/>
<evidence type="ECO:0000313" key="1">
    <source>
        <dbReference type="EMBL" id="CAC27080.1"/>
    </source>
</evidence>
<dbReference type="GO" id="GO:0000428">
    <property type="term" value="C:DNA-directed RNA polymerase complex"/>
    <property type="evidence" value="ECO:0007669"/>
    <property type="project" value="UniProtKB-KW"/>
</dbReference>
<protein>
    <submittedName>
        <fullName evidence="1">Uncharacterized protein</fullName>
    </submittedName>
</protein>
<dbReference type="GeneID" id="857605"/>
<evidence type="ECO:0000313" key="2">
    <source>
        <dbReference type="Proteomes" id="UP000242167"/>
    </source>
</evidence>
<organism evidence="1 2">
    <name type="scientific">Guillardia theta</name>
    <name type="common">Cryptophyte</name>
    <name type="synonym">Cryptomonas phi</name>
    <dbReference type="NCBI Taxonomy" id="55529"/>
    <lineage>
        <taxon>Eukaryota</taxon>
        <taxon>Cryptophyceae</taxon>
        <taxon>Pyrenomonadales</taxon>
        <taxon>Geminigeraceae</taxon>
        <taxon>Guillardia</taxon>
    </lineage>
</organism>
<dbReference type="RefSeq" id="XP_001713296.1">
    <property type="nucleotide sequence ID" value="XM_001713244.1"/>
</dbReference>
<dbReference type="PIR" id="A99114">
    <property type="entry name" value="A99114"/>
</dbReference>
<accession>Q9AVZ1</accession>
<dbReference type="Proteomes" id="UP000242167">
    <property type="component" value="Nucleomorph 2"/>
</dbReference>